<evidence type="ECO:0000313" key="3">
    <source>
        <dbReference type="Proteomes" id="UP001595947"/>
    </source>
</evidence>
<proteinExistence type="predicted"/>
<name>A0ABV9YHH0_9PSEU</name>
<evidence type="ECO:0000313" key="2">
    <source>
        <dbReference type="EMBL" id="MFC5061117.1"/>
    </source>
</evidence>
<organism evidence="2 3">
    <name type="scientific">Actinomycetospora atypica</name>
    <dbReference type="NCBI Taxonomy" id="1290095"/>
    <lineage>
        <taxon>Bacteria</taxon>
        <taxon>Bacillati</taxon>
        <taxon>Actinomycetota</taxon>
        <taxon>Actinomycetes</taxon>
        <taxon>Pseudonocardiales</taxon>
        <taxon>Pseudonocardiaceae</taxon>
        <taxon>Actinomycetospora</taxon>
    </lineage>
</organism>
<dbReference type="RefSeq" id="WP_378034471.1">
    <property type="nucleotide sequence ID" value="NZ_JBHSIV010000002.1"/>
</dbReference>
<comment type="caution">
    <text evidence="2">The sequence shown here is derived from an EMBL/GenBank/DDBJ whole genome shotgun (WGS) entry which is preliminary data.</text>
</comment>
<accession>A0ABV9YHH0</accession>
<evidence type="ECO:0000256" key="1">
    <source>
        <dbReference type="SAM" id="MobiDB-lite"/>
    </source>
</evidence>
<gene>
    <name evidence="2" type="ORF">ACFPBZ_02775</name>
</gene>
<sequence>MSNSTNEVGKKFLHWLAGPGDDQSKPEIFLESNPEIDGQPITEPELKKVVARAADLKLIRGLPTNERDVLLRVRLTPSGHDCVEEYGGDMRRWLEAQRGGGAVTHNHGSSYNFEGVSESSIVAGSKNVEQHQTQTQTTVTVKDADLLHRIGLASHELANLAPGVEGAQELREAAMEVQSTAKDPEKTEDAGKAGKRLKGALTTVGTIASVSTIAKFLMDNLDLAVVFQ</sequence>
<protein>
    <submittedName>
        <fullName evidence="2">Uncharacterized protein</fullName>
    </submittedName>
</protein>
<keyword evidence="3" id="KW-1185">Reference proteome</keyword>
<feature type="region of interest" description="Disordered" evidence="1">
    <location>
        <begin position="15"/>
        <end position="40"/>
    </location>
</feature>
<reference evidence="3" key="1">
    <citation type="journal article" date="2019" name="Int. J. Syst. Evol. Microbiol.">
        <title>The Global Catalogue of Microorganisms (GCM) 10K type strain sequencing project: providing services to taxonomists for standard genome sequencing and annotation.</title>
        <authorList>
            <consortium name="The Broad Institute Genomics Platform"/>
            <consortium name="The Broad Institute Genome Sequencing Center for Infectious Disease"/>
            <person name="Wu L."/>
            <person name="Ma J."/>
        </authorList>
    </citation>
    <scope>NUCLEOTIDE SEQUENCE [LARGE SCALE GENOMIC DNA]</scope>
    <source>
        <strain evidence="3">CGMCC 4.7093</strain>
    </source>
</reference>
<dbReference type="EMBL" id="JBHSIV010000002">
    <property type="protein sequence ID" value="MFC5061117.1"/>
    <property type="molecule type" value="Genomic_DNA"/>
</dbReference>
<dbReference type="Proteomes" id="UP001595947">
    <property type="component" value="Unassembled WGS sequence"/>
</dbReference>